<evidence type="ECO:0000313" key="17">
    <source>
        <dbReference type="EMBL" id="SDB94251.1"/>
    </source>
</evidence>
<dbReference type="Pfam" id="PF02785">
    <property type="entry name" value="Biotin_carb_C"/>
    <property type="match status" value="1"/>
</dbReference>
<protein>
    <recommendedName>
        <fullName evidence="6">Biotin carboxylase</fullName>
        <ecNumber evidence="5">6.3.4.14</ecNumber>
    </recommendedName>
    <alternativeName>
        <fullName evidence="11">Acetyl-coenzyme A carboxylase biotin carboxylase subunit A</fullName>
    </alternativeName>
</protein>
<proteinExistence type="predicted"/>
<comment type="subunit">
    <text evidence="4">Acetyl-CoA carboxylase is a heterohexamer of biotin carboxyl carrier protein, biotin carboxylase and the two subunits of carboxyl transferase in a 2:2 complex.</text>
</comment>
<dbReference type="PROSITE" id="PS50975">
    <property type="entry name" value="ATP_GRASP"/>
    <property type="match status" value="1"/>
</dbReference>
<dbReference type="STRING" id="1219383.SAMN05421733_10659"/>
<gene>
    <name evidence="17" type="ORF">SAMN05421733_10659</name>
</gene>
<evidence type="ECO:0000256" key="4">
    <source>
        <dbReference type="ARBA" id="ARBA00011750"/>
    </source>
</evidence>
<dbReference type="GO" id="GO:0046872">
    <property type="term" value="F:metal ion binding"/>
    <property type="evidence" value="ECO:0007669"/>
    <property type="project" value="InterPro"/>
</dbReference>
<dbReference type="GO" id="GO:0004075">
    <property type="term" value="F:biotin carboxylase activity"/>
    <property type="evidence" value="ECO:0007669"/>
    <property type="project" value="UniProtKB-EC"/>
</dbReference>
<keyword evidence="18" id="KW-1185">Reference proteome</keyword>
<dbReference type="Gene3D" id="3.30.470.20">
    <property type="entry name" value="ATP-grasp fold, B domain"/>
    <property type="match status" value="1"/>
</dbReference>
<dbReference type="EMBL" id="FMYL01000006">
    <property type="protein sequence ID" value="SDB94251.1"/>
    <property type="molecule type" value="Genomic_DNA"/>
</dbReference>
<dbReference type="InterPro" id="IPR005481">
    <property type="entry name" value="BC-like_N"/>
</dbReference>
<dbReference type="AlphaFoldDB" id="A0A1G6HJ84"/>
<dbReference type="InterPro" id="IPR005479">
    <property type="entry name" value="CPAse_ATP-bd"/>
</dbReference>
<evidence type="ECO:0000256" key="3">
    <source>
        <dbReference type="ARBA" id="ARBA00004956"/>
    </source>
</evidence>
<evidence type="ECO:0000256" key="8">
    <source>
        <dbReference type="ARBA" id="ARBA00022741"/>
    </source>
</evidence>
<comment type="catalytic activity">
    <reaction evidence="12">
        <text>N(6)-biotinyl-L-lysyl-[protein] + hydrogencarbonate + ATP = N(6)-carboxybiotinyl-L-lysyl-[protein] + ADP + phosphate + H(+)</text>
        <dbReference type="Rhea" id="RHEA:13501"/>
        <dbReference type="Rhea" id="RHEA-COMP:10505"/>
        <dbReference type="Rhea" id="RHEA-COMP:10506"/>
        <dbReference type="ChEBI" id="CHEBI:15378"/>
        <dbReference type="ChEBI" id="CHEBI:17544"/>
        <dbReference type="ChEBI" id="CHEBI:30616"/>
        <dbReference type="ChEBI" id="CHEBI:43474"/>
        <dbReference type="ChEBI" id="CHEBI:83144"/>
        <dbReference type="ChEBI" id="CHEBI:83145"/>
        <dbReference type="ChEBI" id="CHEBI:456216"/>
        <dbReference type="EC" id="6.3.4.14"/>
    </reaction>
</comment>
<evidence type="ECO:0000313" key="18">
    <source>
        <dbReference type="Proteomes" id="UP000242501"/>
    </source>
</evidence>
<reference evidence="18" key="1">
    <citation type="submission" date="2016-09" db="EMBL/GenBank/DDBJ databases">
        <authorList>
            <person name="Varghese N."/>
            <person name="Submissions S."/>
        </authorList>
    </citation>
    <scope>NUCLEOTIDE SEQUENCE [LARGE SCALE GENOMIC DNA]</scope>
    <source>
        <strain evidence="18">ANC 4422</strain>
    </source>
</reference>
<evidence type="ECO:0000256" key="9">
    <source>
        <dbReference type="ARBA" id="ARBA00022840"/>
    </source>
</evidence>
<dbReference type="Pfam" id="PF00364">
    <property type="entry name" value="Biotin_lipoyl"/>
    <property type="match status" value="1"/>
</dbReference>
<keyword evidence="9 13" id="KW-0067">ATP-binding</keyword>
<dbReference type="Pfam" id="PF00289">
    <property type="entry name" value="Biotin_carb_N"/>
    <property type="match status" value="1"/>
</dbReference>
<evidence type="ECO:0000256" key="13">
    <source>
        <dbReference type="PROSITE-ProRule" id="PRU00409"/>
    </source>
</evidence>
<feature type="domain" description="ATP-grasp" evidence="15">
    <location>
        <begin position="121"/>
        <end position="318"/>
    </location>
</feature>
<dbReference type="SMART" id="SM00878">
    <property type="entry name" value="Biotin_carb_C"/>
    <property type="match status" value="1"/>
</dbReference>
<dbReference type="InterPro" id="IPR013815">
    <property type="entry name" value="ATP_grasp_subdomain_1"/>
</dbReference>
<evidence type="ECO:0000259" key="14">
    <source>
        <dbReference type="PROSITE" id="PS50968"/>
    </source>
</evidence>
<dbReference type="InterPro" id="IPR051602">
    <property type="entry name" value="ACC_Biotin_Carboxylase"/>
</dbReference>
<dbReference type="GO" id="GO:0005524">
    <property type="term" value="F:ATP binding"/>
    <property type="evidence" value="ECO:0007669"/>
    <property type="project" value="UniProtKB-UniRule"/>
</dbReference>
<dbReference type="InterPro" id="IPR011761">
    <property type="entry name" value="ATP-grasp"/>
</dbReference>
<dbReference type="Gene3D" id="3.40.50.20">
    <property type="match status" value="1"/>
</dbReference>
<dbReference type="CDD" id="cd06850">
    <property type="entry name" value="biotinyl_domain"/>
    <property type="match status" value="1"/>
</dbReference>
<feature type="domain" description="Biotin carboxylation" evidence="16">
    <location>
        <begin position="2"/>
        <end position="447"/>
    </location>
</feature>
<dbReference type="SUPFAM" id="SSF51246">
    <property type="entry name" value="Rudiment single hybrid motif"/>
    <property type="match status" value="1"/>
</dbReference>
<dbReference type="FunFam" id="3.40.50.20:FF:000010">
    <property type="entry name" value="Propionyl-CoA carboxylase subunit alpha"/>
    <property type="match status" value="1"/>
</dbReference>
<name>A0A1G6HJ84_9GAMM</name>
<dbReference type="InterPro" id="IPR001882">
    <property type="entry name" value="Biotin_BS"/>
</dbReference>
<dbReference type="SUPFAM" id="SSF51230">
    <property type="entry name" value="Single hybrid motif"/>
    <property type="match status" value="1"/>
</dbReference>
<evidence type="ECO:0000256" key="6">
    <source>
        <dbReference type="ARBA" id="ARBA00017242"/>
    </source>
</evidence>
<dbReference type="PROSITE" id="PS00867">
    <property type="entry name" value="CPSASE_2"/>
    <property type="match status" value="1"/>
</dbReference>
<evidence type="ECO:0000256" key="1">
    <source>
        <dbReference type="ARBA" id="ARBA00001953"/>
    </source>
</evidence>
<comment type="pathway">
    <text evidence="3">Lipid metabolism; malonyl-CoA biosynthesis; malonyl-CoA from acetyl-CoA: step 1/1.</text>
</comment>
<dbReference type="Gene3D" id="3.30.1490.20">
    <property type="entry name" value="ATP-grasp fold, A domain"/>
    <property type="match status" value="1"/>
</dbReference>
<dbReference type="Pfam" id="PF02786">
    <property type="entry name" value="CPSase_L_D2"/>
    <property type="match status" value="1"/>
</dbReference>
<evidence type="ECO:0000256" key="12">
    <source>
        <dbReference type="ARBA" id="ARBA00048600"/>
    </source>
</evidence>
<dbReference type="InterPro" id="IPR016185">
    <property type="entry name" value="PreATP-grasp_dom_sf"/>
</dbReference>
<evidence type="ECO:0000259" key="16">
    <source>
        <dbReference type="PROSITE" id="PS50979"/>
    </source>
</evidence>
<comment type="function">
    <text evidence="2">This protein is a component of the acetyl coenzyme A carboxylase complex; first, biotin carboxylase catalyzes the carboxylation of the carrier protein and then the transcarboxylase transfers the carboxyl group to form malonyl-CoA.</text>
</comment>
<dbReference type="InterPro" id="IPR005482">
    <property type="entry name" value="Biotin_COase_C"/>
</dbReference>
<dbReference type="InterPro" id="IPR011053">
    <property type="entry name" value="Single_hybrid_motif"/>
</dbReference>
<dbReference type="InterPro" id="IPR011054">
    <property type="entry name" value="Rudment_hybrid_motif"/>
</dbReference>
<dbReference type="OrthoDB" id="9763189at2"/>
<keyword evidence="10" id="KW-0092">Biotin</keyword>
<dbReference type="SUPFAM" id="SSF52440">
    <property type="entry name" value="PreATP-grasp domain"/>
    <property type="match status" value="1"/>
</dbReference>
<dbReference type="PANTHER" id="PTHR48095">
    <property type="entry name" value="PYRUVATE CARBOXYLASE SUBUNIT A"/>
    <property type="match status" value="1"/>
</dbReference>
<evidence type="ECO:0000256" key="10">
    <source>
        <dbReference type="ARBA" id="ARBA00023267"/>
    </source>
</evidence>
<dbReference type="SUPFAM" id="SSF56059">
    <property type="entry name" value="Glutathione synthetase ATP-binding domain-like"/>
    <property type="match status" value="1"/>
</dbReference>
<dbReference type="PROSITE" id="PS50968">
    <property type="entry name" value="BIOTINYL_LIPOYL"/>
    <property type="match status" value="1"/>
</dbReference>
<feature type="domain" description="Lipoyl-binding" evidence="14">
    <location>
        <begin position="498"/>
        <end position="574"/>
    </location>
</feature>
<evidence type="ECO:0000256" key="11">
    <source>
        <dbReference type="ARBA" id="ARBA00033786"/>
    </source>
</evidence>
<organism evidence="17 18">
    <name type="scientific">Acinetobacter boissieri</name>
    <dbReference type="NCBI Taxonomy" id="1219383"/>
    <lineage>
        <taxon>Bacteria</taxon>
        <taxon>Pseudomonadati</taxon>
        <taxon>Pseudomonadota</taxon>
        <taxon>Gammaproteobacteria</taxon>
        <taxon>Moraxellales</taxon>
        <taxon>Moraxellaceae</taxon>
        <taxon>Acinetobacter</taxon>
    </lineage>
</organism>
<evidence type="ECO:0000256" key="2">
    <source>
        <dbReference type="ARBA" id="ARBA00003761"/>
    </source>
</evidence>
<dbReference type="PROSITE" id="PS00188">
    <property type="entry name" value="BIOTIN"/>
    <property type="match status" value="1"/>
</dbReference>
<keyword evidence="8 13" id="KW-0547">Nucleotide-binding</keyword>
<comment type="cofactor">
    <cofactor evidence="1">
        <name>biotin</name>
        <dbReference type="ChEBI" id="CHEBI:57586"/>
    </cofactor>
</comment>
<keyword evidence="7" id="KW-0436">Ligase</keyword>
<dbReference type="Gene3D" id="2.40.50.100">
    <property type="match status" value="1"/>
</dbReference>
<accession>A0A1G6HJ84</accession>
<dbReference type="InterPro" id="IPR000089">
    <property type="entry name" value="Biotin_lipoyl"/>
</dbReference>
<dbReference type="EC" id="6.3.4.14" evidence="5"/>
<dbReference type="PROSITE" id="PS50979">
    <property type="entry name" value="BC"/>
    <property type="match status" value="1"/>
</dbReference>
<dbReference type="RefSeq" id="WP_092748150.1">
    <property type="nucleotide sequence ID" value="NZ_FMYL01000006.1"/>
</dbReference>
<evidence type="ECO:0000256" key="7">
    <source>
        <dbReference type="ARBA" id="ARBA00022598"/>
    </source>
</evidence>
<evidence type="ECO:0000256" key="5">
    <source>
        <dbReference type="ARBA" id="ARBA00013263"/>
    </source>
</evidence>
<evidence type="ECO:0000259" key="15">
    <source>
        <dbReference type="PROSITE" id="PS50975"/>
    </source>
</evidence>
<dbReference type="InterPro" id="IPR011764">
    <property type="entry name" value="Biotin_carboxylation_dom"/>
</dbReference>
<dbReference type="Proteomes" id="UP000242501">
    <property type="component" value="Unassembled WGS sequence"/>
</dbReference>
<dbReference type="PANTHER" id="PTHR48095:SF2">
    <property type="entry name" value="BIOTIN CARBOXYLASE, CHLOROPLASTIC"/>
    <property type="match status" value="1"/>
</dbReference>
<sequence>MSTHKLLIANRGEIAVRIIQACKDLDIPSIAVYAEEDIHSLHCQYADEAWSLKGITAQDTYLNIDAILKVAQQSGATMIHPGYGFLSERAEFAQAVLDAGLIWIGPSPKSIQLLGDKIEARKIAQAVGAPLVKGTSEPLQNAQQAYNFASEHGLPIAIKAAFGGGGRGLKVARDLNDVEALYDSAVREAVTAFGRGECFVEQYLDRPRHIEAQIIADQQGHVVVVGTRDCSLQRRNQKLVEESPAPFISKKILQQIIDSATAICKKANYVGAGTVEYLLSQDGMLSFLEVNTRLQVEHPITEQTSNVDLVAEQISIALGKPLSIQSMPEPQGHAIEFRINAEDPARGFIPAFGELTEFSAPSGLGVRLDTGVTQGSVVSSHFDSLLAKLIITAPTRQLAIQRAKRALNQFKIEGVATVLPFHQAILNEPDFIDAFKVHTRWIEQDFTADYAPYPRSQQRSRTTMQYVDLEIDGKLHQVGLPLAFLGVLGQQVQLPETASNQPLSSGAVLAPMNGVITQWRVQTGDLVEKNQIIGLMEAMKMEVPILAHQTGVLTIDQACQVNIQADDIVAHIND</sequence>